<feature type="signal peptide" evidence="2">
    <location>
        <begin position="1"/>
        <end position="25"/>
    </location>
</feature>
<organism evidence="4 5">
    <name type="scientific">Candidatus Nesterenkonia stercoripullorum</name>
    <dbReference type="NCBI Taxonomy" id="2838701"/>
    <lineage>
        <taxon>Bacteria</taxon>
        <taxon>Bacillati</taxon>
        <taxon>Actinomycetota</taxon>
        <taxon>Actinomycetes</taxon>
        <taxon>Micrococcales</taxon>
        <taxon>Micrococcaceae</taxon>
        <taxon>Nesterenkonia</taxon>
    </lineage>
</organism>
<evidence type="ECO:0000313" key="5">
    <source>
        <dbReference type="Proteomes" id="UP000824151"/>
    </source>
</evidence>
<feature type="compositionally biased region" description="Acidic residues" evidence="1">
    <location>
        <begin position="81"/>
        <end position="93"/>
    </location>
</feature>
<evidence type="ECO:0000313" key="4">
    <source>
        <dbReference type="EMBL" id="HIX00786.1"/>
    </source>
</evidence>
<proteinExistence type="predicted"/>
<keyword evidence="2" id="KW-0732">Signal</keyword>
<accession>A0A9D1UUT8</accession>
<feature type="domain" description="TNase-like" evidence="3">
    <location>
        <begin position="123"/>
        <end position="239"/>
    </location>
</feature>
<evidence type="ECO:0000259" key="3">
    <source>
        <dbReference type="PROSITE" id="PS50830"/>
    </source>
</evidence>
<dbReference type="Gene3D" id="2.40.50.90">
    <property type="match status" value="1"/>
</dbReference>
<evidence type="ECO:0000256" key="1">
    <source>
        <dbReference type="SAM" id="MobiDB-lite"/>
    </source>
</evidence>
<feature type="compositionally biased region" description="Basic and acidic residues" evidence="1">
    <location>
        <begin position="302"/>
        <end position="312"/>
    </location>
</feature>
<feature type="region of interest" description="Disordered" evidence="1">
    <location>
        <begin position="243"/>
        <end position="280"/>
    </location>
</feature>
<feature type="compositionally biased region" description="Acidic residues" evidence="1">
    <location>
        <begin position="53"/>
        <end position="63"/>
    </location>
</feature>
<comment type="caution">
    <text evidence="4">The sequence shown here is derived from an EMBL/GenBank/DDBJ whole genome shotgun (WGS) entry which is preliminary data.</text>
</comment>
<dbReference type="EMBL" id="DXGD01000435">
    <property type="protein sequence ID" value="HIX00786.1"/>
    <property type="molecule type" value="Genomic_DNA"/>
</dbReference>
<dbReference type="PROSITE" id="PS50830">
    <property type="entry name" value="TNASE_3"/>
    <property type="match status" value="1"/>
</dbReference>
<dbReference type="PROSITE" id="PS51257">
    <property type="entry name" value="PROKAR_LIPOPROTEIN"/>
    <property type="match status" value="1"/>
</dbReference>
<name>A0A9D1UUT8_9MICC</name>
<feature type="compositionally biased region" description="Low complexity" evidence="1">
    <location>
        <begin position="94"/>
        <end position="109"/>
    </location>
</feature>
<dbReference type="SUPFAM" id="SSF50199">
    <property type="entry name" value="Staphylococcal nuclease"/>
    <property type="match status" value="1"/>
</dbReference>
<dbReference type="Pfam" id="PF00565">
    <property type="entry name" value="SNase"/>
    <property type="match status" value="1"/>
</dbReference>
<feature type="region of interest" description="Disordered" evidence="1">
    <location>
        <begin position="292"/>
        <end position="320"/>
    </location>
</feature>
<gene>
    <name evidence="4" type="ORF">H9871_11680</name>
</gene>
<dbReference type="SMART" id="SM00318">
    <property type="entry name" value="SNc"/>
    <property type="match status" value="1"/>
</dbReference>
<feature type="compositionally biased region" description="Low complexity" evidence="1">
    <location>
        <begin position="23"/>
        <end position="51"/>
    </location>
</feature>
<reference evidence="4" key="2">
    <citation type="submission" date="2021-04" db="EMBL/GenBank/DDBJ databases">
        <authorList>
            <person name="Gilroy R."/>
        </authorList>
    </citation>
    <scope>NUCLEOTIDE SEQUENCE</scope>
    <source>
        <strain evidence="4">ChiHejej3B27-3195</strain>
    </source>
</reference>
<reference evidence="4" key="1">
    <citation type="journal article" date="2021" name="PeerJ">
        <title>Extensive microbial diversity within the chicken gut microbiome revealed by metagenomics and culture.</title>
        <authorList>
            <person name="Gilroy R."/>
            <person name="Ravi A."/>
            <person name="Getino M."/>
            <person name="Pursley I."/>
            <person name="Horton D.L."/>
            <person name="Alikhan N.F."/>
            <person name="Baker D."/>
            <person name="Gharbi K."/>
            <person name="Hall N."/>
            <person name="Watson M."/>
            <person name="Adriaenssens E.M."/>
            <person name="Foster-Nyarko E."/>
            <person name="Jarju S."/>
            <person name="Secka A."/>
            <person name="Antonio M."/>
            <person name="Oren A."/>
            <person name="Chaudhuri R.R."/>
            <person name="La Ragione R."/>
            <person name="Hildebrand F."/>
            <person name="Pallen M.J."/>
        </authorList>
    </citation>
    <scope>NUCLEOTIDE SEQUENCE</scope>
    <source>
        <strain evidence="4">ChiHejej3B27-3195</strain>
    </source>
</reference>
<evidence type="ECO:0000256" key="2">
    <source>
        <dbReference type="SAM" id="SignalP"/>
    </source>
</evidence>
<feature type="compositionally biased region" description="Acidic residues" evidence="1">
    <location>
        <begin position="247"/>
        <end position="257"/>
    </location>
</feature>
<feature type="region of interest" description="Disordered" evidence="1">
    <location>
        <begin position="23"/>
        <end position="124"/>
    </location>
</feature>
<dbReference type="InterPro" id="IPR016071">
    <property type="entry name" value="Staphylococal_nuclease_OB-fold"/>
</dbReference>
<feature type="chain" id="PRO_5039345563" evidence="2">
    <location>
        <begin position="26"/>
        <end position="320"/>
    </location>
</feature>
<dbReference type="AlphaFoldDB" id="A0A9D1UUT8"/>
<protein>
    <submittedName>
        <fullName evidence="4">Thermonuclease family protein</fullName>
    </submittedName>
</protein>
<feature type="compositionally biased region" description="Low complexity" evidence="1">
    <location>
        <begin position="64"/>
        <end position="80"/>
    </location>
</feature>
<dbReference type="Proteomes" id="UP000824151">
    <property type="component" value="Unassembled WGS sequence"/>
</dbReference>
<dbReference type="InterPro" id="IPR035437">
    <property type="entry name" value="SNase_OB-fold_sf"/>
</dbReference>
<sequence length="320" mass="33059">MARPGRLIAAPFFALVLALTSCAEADSSAEPASSPTQSSSATAERNDSPTPSEEPESSEESASEEPSGGAASESASSSENPSDEASTDDDADADPGSSDSASSGPAEQPESPEPSPSDAAEDSADTAVVARIIDGDTVELDTGDVVRVTGIDTPERGECHFEEASDRMGQLVLGQTVTLTQDGEDADRYDRLLRYLDVDGVDAGLTLIQEGYAVARYDSRDGYGYHACEDDYIAAEAAAPDLGCAEDAPEPEPEPEPAPEPAPGSEADQGDDCAPGYSPCIPPYPPDLNCSDLDFPVYVTGDDPHDLDRDGDGIGCEGNG</sequence>